<organism evidence="5 6">
    <name type="scientific">Aquisphaera giovannonii</name>
    <dbReference type="NCBI Taxonomy" id="406548"/>
    <lineage>
        <taxon>Bacteria</taxon>
        <taxon>Pseudomonadati</taxon>
        <taxon>Planctomycetota</taxon>
        <taxon>Planctomycetia</taxon>
        <taxon>Isosphaerales</taxon>
        <taxon>Isosphaeraceae</taxon>
        <taxon>Aquisphaera</taxon>
    </lineage>
</organism>
<evidence type="ECO:0000313" key="6">
    <source>
        <dbReference type="Proteomes" id="UP000324233"/>
    </source>
</evidence>
<sequence length="138" mass="15313">MSDVSPTPRELEALKVLWRRGPATVREIYQELKPRDGELAYTTALSLLQTMEQKGLVGHESAGKAYAYFAKVRRDSVFRGLAGGFLERVFDGAMGEYVARALQAKPPSVGELEELEAMIAEAKKRAQSRDERPKGGTR</sequence>
<accession>A0A5B9WDB1</accession>
<dbReference type="GO" id="GO:0045892">
    <property type="term" value="P:negative regulation of DNA-templated transcription"/>
    <property type="evidence" value="ECO:0007669"/>
    <property type="project" value="InterPro"/>
</dbReference>
<gene>
    <name evidence="5" type="primary">blaI_12</name>
    <name evidence="5" type="ORF">OJF2_71760</name>
</gene>
<dbReference type="OrthoDB" id="276583at2"/>
<dbReference type="Proteomes" id="UP000324233">
    <property type="component" value="Chromosome"/>
</dbReference>
<dbReference type="RefSeq" id="WP_148598005.1">
    <property type="nucleotide sequence ID" value="NZ_CP042997.1"/>
</dbReference>
<reference evidence="5 6" key="1">
    <citation type="submission" date="2019-08" db="EMBL/GenBank/DDBJ databases">
        <title>Deep-cultivation of Planctomycetes and their phenomic and genomic characterization uncovers novel biology.</title>
        <authorList>
            <person name="Wiegand S."/>
            <person name="Jogler M."/>
            <person name="Boedeker C."/>
            <person name="Pinto D."/>
            <person name="Vollmers J."/>
            <person name="Rivas-Marin E."/>
            <person name="Kohn T."/>
            <person name="Peeters S.H."/>
            <person name="Heuer A."/>
            <person name="Rast P."/>
            <person name="Oberbeckmann S."/>
            <person name="Bunk B."/>
            <person name="Jeske O."/>
            <person name="Meyerdierks A."/>
            <person name="Storesund J.E."/>
            <person name="Kallscheuer N."/>
            <person name="Luecker S."/>
            <person name="Lage O.M."/>
            <person name="Pohl T."/>
            <person name="Merkel B.J."/>
            <person name="Hornburger P."/>
            <person name="Mueller R.-W."/>
            <person name="Bruemmer F."/>
            <person name="Labrenz M."/>
            <person name="Spormann A.M."/>
            <person name="Op den Camp H."/>
            <person name="Overmann J."/>
            <person name="Amann R."/>
            <person name="Jetten M.S.M."/>
            <person name="Mascher T."/>
            <person name="Medema M.H."/>
            <person name="Devos D.P."/>
            <person name="Kaster A.-K."/>
            <person name="Ovreas L."/>
            <person name="Rohde M."/>
            <person name="Galperin M.Y."/>
            <person name="Jogler C."/>
        </authorList>
    </citation>
    <scope>NUCLEOTIDE SEQUENCE [LARGE SCALE GENOMIC DNA]</scope>
    <source>
        <strain evidence="5 6">OJF2</strain>
    </source>
</reference>
<keyword evidence="2" id="KW-0805">Transcription regulation</keyword>
<evidence type="ECO:0000256" key="3">
    <source>
        <dbReference type="ARBA" id="ARBA00023125"/>
    </source>
</evidence>
<evidence type="ECO:0000256" key="1">
    <source>
        <dbReference type="ARBA" id="ARBA00011046"/>
    </source>
</evidence>
<dbReference type="Pfam" id="PF03965">
    <property type="entry name" value="Penicillinase_R"/>
    <property type="match status" value="1"/>
</dbReference>
<dbReference type="AlphaFoldDB" id="A0A5B9WDB1"/>
<name>A0A5B9WDB1_9BACT</name>
<dbReference type="EMBL" id="CP042997">
    <property type="protein sequence ID" value="QEH38572.1"/>
    <property type="molecule type" value="Genomic_DNA"/>
</dbReference>
<dbReference type="Gene3D" id="1.10.4040.10">
    <property type="entry name" value="Penicillinase repressor domain"/>
    <property type="match status" value="1"/>
</dbReference>
<keyword evidence="4" id="KW-0804">Transcription</keyword>
<protein>
    <submittedName>
        <fullName evidence="5">Penicillinase repressor</fullName>
    </submittedName>
</protein>
<evidence type="ECO:0000256" key="2">
    <source>
        <dbReference type="ARBA" id="ARBA00023015"/>
    </source>
</evidence>
<dbReference type="Gene3D" id="1.10.10.10">
    <property type="entry name" value="Winged helix-like DNA-binding domain superfamily/Winged helix DNA-binding domain"/>
    <property type="match status" value="1"/>
</dbReference>
<proteinExistence type="inferred from homology"/>
<dbReference type="PIRSF" id="PIRSF019455">
    <property type="entry name" value="CopR_AtkY"/>
    <property type="match status" value="1"/>
</dbReference>
<dbReference type="KEGG" id="agv:OJF2_71760"/>
<evidence type="ECO:0000256" key="4">
    <source>
        <dbReference type="ARBA" id="ARBA00023163"/>
    </source>
</evidence>
<keyword evidence="3" id="KW-0238">DNA-binding</keyword>
<comment type="similarity">
    <text evidence="1">Belongs to the BlaI transcriptional regulatory family.</text>
</comment>
<dbReference type="InterPro" id="IPR036388">
    <property type="entry name" value="WH-like_DNA-bd_sf"/>
</dbReference>
<dbReference type="InterPro" id="IPR005650">
    <property type="entry name" value="BlaI_family"/>
</dbReference>
<dbReference type="InterPro" id="IPR036390">
    <property type="entry name" value="WH_DNA-bd_sf"/>
</dbReference>
<dbReference type="SUPFAM" id="SSF46785">
    <property type="entry name" value="Winged helix' DNA-binding domain"/>
    <property type="match status" value="1"/>
</dbReference>
<dbReference type="GO" id="GO:0003677">
    <property type="term" value="F:DNA binding"/>
    <property type="evidence" value="ECO:0007669"/>
    <property type="project" value="UniProtKB-KW"/>
</dbReference>
<evidence type="ECO:0000313" key="5">
    <source>
        <dbReference type="EMBL" id="QEH38572.1"/>
    </source>
</evidence>
<keyword evidence="6" id="KW-1185">Reference proteome</keyword>